<proteinExistence type="predicted"/>
<dbReference type="EMBL" id="OU898278">
    <property type="protein sequence ID" value="CAG9831882.1"/>
    <property type="molecule type" value="Genomic_DNA"/>
</dbReference>
<evidence type="ECO:0000313" key="1">
    <source>
        <dbReference type="EMBL" id="CAG9831882.1"/>
    </source>
</evidence>
<evidence type="ECO:0008006" key="3">
    <source>
        <dbReference type="Google" id="ProtNLM"/>
    </source>
</evidence>
<dbReference type="AlphaFoldDB" id="A0A9N9XDM5"/>
<dbReference type="OrthoDB" id="6769555at2759"/>
<protein>
    <recommendedName>
        <fullName evidence="3">Endonuclease-reverse transcriptase</fullName>
    </recommendedName>
</protein>
<sequence>MKLKILKVKNDRKNRKRWNWSKLNTDNANRKFCTKLEEKLLVLNPSNIDKTWEDIKESILTTAEETIGLMEDNKRKDWYDKECEQASKDKDKARHRWWPQGNKKISYTIRRIRKRVRQMLQNKKEEMDRRITAGTRSQ</sequence>
<reference evidence="1" key="1">
    <citation type="submission" date="2022-01" db="EMBL/GenBank/DDBJ databases">
        <authorList>
            <person name="King R."/>
        </authorList>
    </citation>
    <scope>NUCLEOTIDE SEQUENCE</scope>
</reference>
<organism evidence="1 2">
    <name type="scientific">Diabrotica balteata</name>
    <name type="common">Banded cucumber beetle</name>
    <dbReference type="NCBI Taxonomy" id="107213"/>
    <lineage>
        <taxon>Eukaryota</taxon>
        <taxon>Metazoa</taxon>
        <taxon>Ecdysozoa</taxon>
        <taxon>Arthropoda</taxon>
        <taxon>Hexapoda</taxon>
        <taxon>Insecta</taxon>
        <taxon>Pterygota</taxon>
        <taxon>Neoptera</taxon>
        <taxon>Endopterygota</taxon>
        <taxon>Coleoptera</taxon>
        <taxon>Polyphaga</taxon>
        <taxon>Cucujiformia</taxon>
        <taxon>Chrysomeloidea</taxon>
        <taxon>Chrysomelidae</taxon>
        <taxon>Galerucinae</taxon>
        <taxon>Diabroticina</taxon>
        <taxon>Diabroticites</taxon>
        <taxon>Diabrotica</taxon>
    </lineage>
</organism>
<evidence type="ECO:0000313" key="2">
    <source>
        <dbReference type="Proteomes" id="UP001153709"/>
    </source>
</evidence>
<accession>A0A9N9XDM5</accession>
<name>A0A9N9XDM5_DIABA</name>
<gene>
    <name evidence="1" type="ORF">DIABBA_LOCUS5434</name>
</gene>
<keyword evidence="2" id="KW-1185">Reference proteome</keyword>
<dbReference type="Proteomes" id="UP001153709">
    <property type="component" value="Chromosome 3"/>
</dbReference>